<evidence type="ECO:0000256" key="5">
    <source>
        <dbReference type="ARBA" id="ARBA00023002"/>
    </source>
</evidence>
<feature type="domain" description="FAD dependent oxidoreductase" evidence="9">
    <location>
        <begin position="2"/>
        <end position="302"/>
    </location>
</feature>
<dbReference type="Gene3D" id="3.30.9.10">
    <property type="entry name" value="D-Amino Acid Oxidase, subunit A, domain 2"/>
    <property type="match status" value="1"/>
</dbReference>
<evidence type="ECO:0000256" key="2">
    <source>
        <dbReference type="ARBA" id="ARBA00006730"/>
    </source>
</evidence>
<name>A0ABP8U9R1_9ACTN</name>
<evidence type="ECO:0000256" key="8">
    <source>
        <dbReference type="ARBA" id="ARBA00049547"/>
    </source>
</evidence>
<dbReference type="EC" id="1.4.3.3" evidence="6"/>
<dbReference type="EMBL" id="BAABHK010000004">
    <property type="protein sequence ID" value="GAA4625962.1"/>
    <property type="molecule type" value="Genomic_DNA"/>
</dbReference>
<dbReference type="Gene3D" id="3.40.50.720">
    <property type="entry name" value="NAD(P)-binding Rossmann-like Domain"/>
    <property type="match status" value="1"/>
</dbReference>
<accession>A0ABP8U9R1</accession>
<keyword evidence="4" id="KW-0274">FAD</keyword>
<keyword evidence="11" id="KW-1185">Reference proteome</keyword>
<comment type="catalytic activity">
    <reaction evidence="8">
        <text>a D-alpha-amino acid + O2 + H2O = a 2-oxocarboxylate + H2O2 + NH4(+)</text>
        <dbReference type="Rhea" id="RHEA:21816"/>
        <dbReference type="ChEBI" id="CHEBI:15377"/>
        <dbReference type="ChEBI" id="CHEBI:15379"/>
        <dbReference type="ChEBI" id="CHEBI:16240"/>
        <dbReference type="ChEBI" id="CHEBI:28938"/>
        <dbReference type="ChEBI" id="CHEBI:35179"/>
        <dbReference type="ChEBI" id="CHEBI:59871"/>
        <dbReference type="EC" id="1.4.3.3"/>
    </reaction>
    <physiologicalReaction direction="left-to-right" evidence="8">
        <dbReference type="Rhea" id="RHEA:21817"/>
    </physiologicalReaction>
</comment>
<evidence type="ECO:0000313" key="11">
    <source>
        <dbReference type="Proteomes" id="UP001501442"/>
    </source>
</evidence>
<evidence type="ECO:0000256" key="1">
    <source>
        <dbReference type="ARBA" id="ARBA00001974"/>
    </source>
</evidence>
<dbReference type="PANTHER" id="PTHR11530">
    <property type="entry name" value="D-AMINO ACID OXIDASE"/>
    <property type="match status" value="1"/>
</dbReference>
<evidence type="ECO:0000256" key="7">
    <source>
        <dbReference type="ARBA" id="ARBA00039751"/>
    </source>
</evidence>
<sequence length="309" mass="33282">MIGSGVSGLTTAVRLAETGRKVVIWTAQPPHRTTSAAAGAIWGPYLVEPWDRVLEWSRQSLIEFRKLAEDPRTGVRMTTGIEASRRPMAEPPWASLVPNMERWGDLPNGFVDGFRYTVPVIDMPVYLSYLHQRLVTAGGTIEIRPVHTLEEAPVAEAVVNCSGLGAKELVPDHDLRPIRGEIVIIKNPGIDEFFSEDTGLSAELCCIYPHGSTAVLGGTAEDNDLGGGRNANRARSIVARCAAVIPAIADAQVIDHRVGFRPTRPSVRVQETAVSAGARLIHNYGHGGAGVTLSWGCAEAVSRIIDDPN</sequence>
<evidence type="ECO:0000313" key="10">
    <source>
        <dbReference type="EMBL" id="GAA4625962.1"/>
    </source>
</evidence>
<comment type="similarity">
    <text evidence="2">Belongs to the DAMOX/DASOX family.</text>
</comment>
<dbReference type="Proteomes" id="UP001501442">
    <property type="component" value="Unassembled WGS sequence"/>
</dbReference>
<evidence type="ECO:0000256" key="4">
    <source>
        <dbReference type="ARBA" id="ARBA00022827"/>
    </source>
</evidence>
<comment type="caution">
    <text evidence="10">The sequence shown here is derived from an EMBL/GenBank/DDBJ whole genome shotgun (WGS) entry which is preliminary data.</text>
</comment>
<dbReference type="InterPro" id="IPR023209">
    <property type="entry name" value="DAO"/>
</dbReference>
<dbReference type="PROSITE" id="PS00677">
    <property type="entry name" value="DAO"/>
    <property type="match status" value="1"/>
</dbReference>
<evidence type="ECO:0000256" key="6">
    <source>
        <dbReference type="ARBA" id="ARBA00039101"/>
    </source>
</evidence>
<evidence type="ECO:0000256" key="3">
    <source>
        <dbReference type="ARBA" id="ARBA00022630"/>
    </source>
</evidence>
<organism evidence="10 11">
    <name type="scientific">Actinoallomurus vinaceus</name>
    <dbReference type="NCBI Taxonomy" id="1080074"/>
    <lineage>
        <taxon>Bacteria</taxon>
        <taxon>Bacillati</taxon>
        <taxon>Actinomycetota</taxon>
        <taxon>Actinomycetes</taxon>
        <taxon>Streptosporangiales</taxon>
        <taxon>Thermomonosporaceae</taxon>
        <taxon>Actinoallomurus</taxon>
    </lineage>
</organism>
<dbReference type="PANTHER" id="PTHR11530:SF11">
    <property type="entry name" value="D-ASPARTATE OXIDASE"/>
    <property type="match status" value="1"/>
</dbReference>
<evidence type="ECO:0000259" key="9">
    <source>
        <dbReference type="Pfam" id="PF01266"/>
    </source>
</evidence>
<keyword evidence="3" id="KW-0285">Flavoprotein</keyword>
<proteinExistence type="inferred from homology"/>
<gene>
    <name evidence="10" type="ORF">GCM10023196_032230</name>
</gene>
<protein>
    <recommendedName>
        <fullName evidence="7">D-amino-acid oxidase</fullName>
        <ecNumber evidence="6">1.4.3.3</ecNumber>
    </recommendedName>
</protein>
<dbReference type="SUPFAM" id="SSF51971">
    <property type="entry name" value="Nucleotide-binding domain"/>
    <property type="match status" value="1"/>
</dbReference>
<keyword evidence="5" id="KW-0560">Oxidoreductase</keyword>
<dbReference type="SUPFAM" id="SSF54373">
    <property type="entry name" value="FAD-linked reductases, C-terminal domain"/>
    <property type="match status" value="1"/>
</dbReference>
<comment type="cofactor">
    <cofactor evidence="1">
        <name>FAD</name>
        <dbReference type="ChEBI" id="CHEBI:57692"/>
    </cofactor>
</comment>
<dbReference type="InterPro" id="IPR006076">
    <property type="entry name" value="FAD-dep_OxRdtase"/>
</dbReference>
<dbReference type="InterPro" id="IPR006181">
    <property type="entry name" value="D-amino_acid_oxidase_CS"/>
</dbReference>
<reference evidence="11" key="1">
    <citation type="journal article" date="2019" name="Int. J. Syst. Evol. Microbiol.">
        <title>The Global Catalogue of Microorganisms (GCM) 10K type strain sequencing project: providing services to taxonomists for standard genome sequencing and annotation.</title>
        <authorList>
            <consortium name="The Broad Institute Genomics Platform"/>
            <consortium name="The Broad Institute Genome Sequencing Center for Infectious Disease"/>
            <person name="Wu L."/>
            <person name="Ma J."/>
        </authorList>
    </citation>
    <scope>NUCLEOTIDE SEQUENCE [LARGE SCALE GENOMIC DNA]</scope>
    <source>
        <strain evidence="11">JCM 17939</strain>
    </source>
</reference>
<dbReference type="PIRSF" id="PIRSF000189">
    <property type="entry name" value="D-aa_oxidase"/>
    <property type="match status" value="1"/>
</dbReference>
<dbReference type="Pfam" id="PF01266">
    <property type="entry name" value="DAO"/>
    <property type="match status" value="1"/>
</dbReference>